<reference evidence="1" key="1">
    <citation type="submission" date="2021-03" db="EMBL/GenBank/DDBJ databases">
        <authorList>
            <consortium name="DOE Joint Genome Institute"/>
            <person name="Ahrendt S."/>
            <person name="Looney B.P."/>
            <person name="Miyauchi S."/>
            <person name="Morin E."/>
            <person name="Drula E."/>
            <person name="Courty P.E."/>
            <person name="Chicoki N."/>
            <person name="Fauchery L."/>
            <person name="Kohler A."/>
            <person name="Kuo A."/>
            <person name="Labutti K."/>
            <person name="Pangilinan J."/>
            <person name="Lipzen A."/>
            <person name="Riley R."/>
            <person name="Andreopoulos W."/>
            <person name="He G."/>
            <person name="Johnson J."/>
            <person name="Barry K.W."/>
            <person name="Grigoriev I.V."/>
            <person name="Nagy L."/>
            <person name="Hibbett D."/>
            <person name="Henrissat B."/>
            <person name="Matheny P.B."/>
            <person name="Labbe J."/>
            <person name="Martin F."/>
        </authorList>
    </citation>
    <scope>NUCLEOTIDE SEQUENCE</scope>
    <source>
        <strain evidence="1">HHB10654</strain>
    </source>
</reference>
<accession>A0ACB8TAY0</accession>
<name>A0ACB8TAY0_9AGAM</name>
<dbReference type="EMBL" id="MU277195">
    <property type="protein sequence ID" value="KAI0065577.1"/>
    <property type="molecule type" value="Genomic_DNA"/>
</dbReference>
<sequence length="362" mass="39798">MSSKLFQPITVGGITLQHRVVMAPLTRFRANDKHELTDLSREYYEQRAAVPGTLIIAEGTFTAPQAAGCKSPGMWSPGQIESWKKIVAAVHAAGSFIFVQLYAMGTAANVAALRADGDYPYAGASDVPLKDHEGVPRALTIDEIHAHTRWFADAARIAVHEAGFDGVEVHCAYGYLLDQFLQTTMNTRTDAYGGSLENRLRFPLEALDAVVAAVGAARTAVRISPWSRYQNMRMPDPIPTFSAFVERIRDAHPGLAFLHVVEPRIDGAETRAPEPGDEVEQNDFIREIWGPRPFLAAGKFDRASGMERADRTGDLIAYGRLFISNPDLVRRLKEDIPLNEGNRSTYYSEGAVGYTDYPVASA</sequence>
<organism evidence="1 2">
    <name type="scientific">Artomyces pyxidatus</name>
    <dbReference type="NCBI Taxonomy" id="48021"/>
    <lineage>
        <taxon>Eukaryota</taxon>
        <taxon>Fungi</taxon>
        <taxon>Dikarya</taxon>
        <taxon>Basidiomycota</taxon>
        <taxon>Agaricomycotina</taxon>
        <taxon>Agaricomycetes</taxon>
        <taxon>Russulales</taxon>
        <taxon>Auriscalpiaceae</taxon>
        <taxon>Artomyces</taxon>
    </lineage>
</organism>
<protein>
    <submittedName>
        <fullName evidence="1">NADH:flavin oxidoreductase/NADH oxidase</fullName>
    </submittedName>
</protein>
<evidence type="ECO:0000313" key="2">
    <source>
        <dbReference type="Proteomes" id="UP000814140"/>
    </source>
</evidence>
<gene>
    <name evidence="1" type="ORF">BV25DRAFT_1851053</name>
</gene>
<evidence type="ECO:0000313" key="1">
    <source>
        <dbReference type="EMBL" id="KAI0065577.1"/>
    </source>
</evidence>
<comment type="caution">
    <text evidence="1">The sequence shown here is derived from an EMBL/GenBank/DDBJ whole genome shotgun (WGS) entry which is preliminary data.</text>
</comment>
<reference evidence="1" key="2">
    <citation type="journal article" date="2022" name="New Phytol.">
        <title>Evolutionary transition to the ectomycorrhizal habit in the genomes of a hyperdiverse lineage of mushroom-forming fungi.</title>
        <authorList>
            <person name="Looney B."/>
            <person name="Miyauchi S."/>
            <person name="Morin E."/>
            <person name="Drula E."/>
            <person name="Courty P.E."/>
            <person name="Kohler A."/>
            <person name="Kuo A."/>
            <person name="LaButti K."/>
            <person name="Pangilinan J."/>
            <person name="Lipzen A."/>
            <person name="Riley R."/>
            <person name="Andreopoulos W."/>
            <person name="He G."/>
            <person name="Johnson J."/>
            <person name="Nolan M."/>
            <person name="Tritt A."/>
            <person name="Barry K.W."/>
            <person name="Grigoriev I.V."/>
            <person name="Nagy L.G."/>
            <person name="Hibbett D."/>
            <person name="Henrissat B."/>
            <person name="Matheny P.B."/>
            <person name="Labbe J."/>
            <person name="Martin F.M."/>
        </authorList>
    </citation>
    <scope>NUCLEOTIDE SEQUENCE</scope>
    <source>
        <strain evidence="1">HHB10654</strain>
    </source>
</reference>
<keyword evidence="2" id="KW-1185">Reference proteome</keyword>
<proteinExistence type="predicted"/>
<dbReference type="Proteomes" id="UP000814140">
    <property type="component" value="Unassembled WGS sequence"/>
</dbReference>